<dbReference type="InterPro" id="IPR032677">
    <property type="entry name" value="GTP_cyclohydro_II"/>
</dbReference>
<evidence type="ECO:0000259" key="18">
    <source>
        <dbReference type="Pfam" id="PF00925"/>
    </source>
</evidence>
<dbReference type="PANTHER" id="PTHR21327:SF18">
    <property type="entry name" value="3,4-DIHYDROXY-2-BUTANONE 4-PHOSPHATE SYNTHASE"/>
    <property type="match status" value="1"/>
</dbReference>
<protein>
    <recommendedName>
        <fullName evidence="6">GTP cyclohydrolase II</fullName>
        <ecNumber evidence="6">3.5.4.25</ecNumber>
    </recommendedName>
</protein>
<dbReference type="NCBIfam" id="TIGR00505">
    <property type="entry name" value="ribA"/>
    <property type="match status" value="1"/>
</dbReference>
<dbReference type="InterPro" id="IPR016299">
    <property type="entry name" value="Riboflavin_synth_RibBA"/>
</dbReference>
<comment type="pathway">
    <text evidence="4">Cofactor biosynthesis; riboflavin biosynthesis; 5-amino-6-(D-ribitylamino)uracil from GTP: step 1/4.</text>
</comment>
<feature type="domain" description="GTP cyclohydrolase II" evidence="18">
    <location>
        <begin position="208"/>
        <end position="381"/>
    </location>
</feature>
<dbReference type="Pfam" id="PF00926">
    <property type="entry name" value="DHBP_synthase"/>
    <property type="match status" value="1"/>
</dbReference>
<evidence type="ECO:0000256" key="8">
    <source>
        <dbReference type="ARBA" id="ARBA00022723"/>
    </source>
</evidence>
<keyword evidence="15" id="KW-0456">Lyase</keyword>
<evidence type="ECO:0000256" key="5">
    <source>
        <dbReference type="ARBA" id="ARBA00005520"/>
    </source>
</evidence>
<name>A0A0F9J9X5_9ZZZZ</name>
<dbReference type="Pfam" id="PF00925">
    <property type="entry name" value="GTP_cyclohydro2"/>
    <property type="match status" value="1"/>
</dbReference>
<evidence type="ECO:0000256" key="10">
    <source>
        <dbReference type="ARBA" id="ARBA00022801"/>
    </source>
</evidence>
<keyword evidence="10" id="KW-0378">Hydrolase</keyword>
<dbReference type="UniPathway" id="UPA00275">
    <property type="reaction ID" value="UER00400"/>
</dbReference>
<dbReference type="NCBIfam" id="NF001591">
    <property type="entry name" value="PRK00393.1"/>
    <property type="match status" value="1"/>
</dbReference>
<evidence type="ECO:0000256" key="15">
    <source>
        <dbReference type="ARBA" id="ARBA00023239"/>
    </source>
</evidence>
<evidence type="ECO:0000256" key="1">
    <source>
        <dbReference type="ARBA" id="ARBA00001936"/>
    </source>
</evidence>
<dbReference type="GO" id="GO:0008686">
    <property type="term" value="F:3,4-dihydroxy-2-butanone-4-phosphate synthase activity"/>
    <property type="evidence" value="ECO:0007669"/>
    <property type="project" value="InterPro"/>
</dbReference>
<keyword evidence="7" id="KW-0686">Riboflavin biosynthesis</keyword>
<evidence type="ECO:0000256" key="13">
    <source>
        <dbReference type="ARBA" id="ARBA00023134"/>
    </source>
</evidence>
<dbReference type="PIRSF" id="PIRSF001259">
    <property type="entry name" value="RibA"/>
    <property type="match status" value="1"/>
</dbReference>
<dbReference type="GO" id="GO:0005829">
    <property type="term" value="C:cytosol"/>
    <property type="evidence" value="ECO:0007669"/>
    <property type="project" value="TreeGrafter"/>
</dbReference>
<keyword evidence="16" id="KW-0511">Multifunctional enzyme</keyword>
<keyword evidence="13" id="KW-0342">GTP-binding</keyword>
<comment type="catalytic activity">
    <reaction evidence="17">
        <text>GTP + 4 H2O = 2,5-diamino-6-hydroxy-4-(5-phosphoribosylamino)-pyrimidine + formate + 2 phosphate + 3 H(+)</text>
        <dbReference type="Rhea" id="RHEA:23704"/>
        <dbReference type="ChEBI" id="CHEBI:15377"/>
        <dbReference type="ChEBI" id="CHEBI:15378"/>
        <dbReference type="ChEBI" id="CHEBI:15740"/>
        <dbReference type="ChEBI" id="CHEBI:37565"/>
        <dbReference type="ChEBI" id="CHEBI:43474"/>
        <dbReference type="ChEBI" id="CHEBI:58614"/>
        <dbReference type="EC" id="3.5.4.25"/>
    </reaction>
</comment>
<dbReference type="EMBL" id="LAZR01010551">
    <property type="protein sequence ID" value="KKM66348.1"/>
    <property type="molecule type" value="Genomic_DNA"/>
</dbReference>
<evidence type="ECO:0000256" key="7">
    <source>
        <dbReference type="ARBA" id="ARBA00022619"/>
    </source>
</evidence>
<evidence type="ECO:0000256" key="11">
    <source>
        <dbReference type="ARBA" id="ARBA00022833"/>
    </source>
</evidence>
<evidence type="ECO:0000313" key="19">
    <source>
        <dbReference type="EMBL" id="KKM66348.1"/>
    </source>
</evidence>
<evidence type="ECO:0000256" key="16">
    <source>
        <dbReference type="ARBA" id="ARBA00023268"/>
    </source>
</evidence>
<dbReference type="HAMAP" id="MF_00180">
    <property type="entry name" value="RibB"/>
    <property type="match status" value="1"/>
</dbReference>
<keyword evidence="8" id="KW-0479">Metal-binding</keyword>
<evidence type="ECO:0000256" key="12">
    <source>
        <dbReference type="ARBA" id="ARBA00022842"/>
    </source>
</evidence>
<gene>
    <name evidence="19" type="ORF">LCGC14_1482060</name>
</gene>
<evidence type="ECO:0000256" key="9">
    <source>
        <dbReference type="ARBA" id="ARBA00022741"/>
    </source>
</evidence>
<dbReference type="GO" id="GO:0009231">
    <property type="term" value="P:riboflavin biosynthetic process"/>
    <property type="evidence" value="ECO:0007669"/>
    <property type="project" value="UniProtKB-UniPathway"/>
</dbReference>
<dbReference type="AlphaFoldDB" id="A0A0F9J9X5"/>
<dbReference type="SUPFAM" id="SSF142695">
    <property type="entry name" value="RibA-like"/>
    <property type="match status" value="1"/>
</dbReference>
<dbReference type="HAMAP" id="MF_00179">
    <property type="entry name" value="RibA"/>
    <property type="match status" value="1"/>
</dbReference>
<evidence type="ECO:0000256" key="17">
    <source>
        <dbReference type="ARBA" id="ARBA00049295"/>
    </source>
</evidence>
<dbReference type="PANTHER" id="PTHR21327">
    <property type="entry name" value="GTP CYCLOHYDROLASE II-RELATED"/>
    <property type="match status" value="1"/>
</dbReference>
<sequence>MLNTISEVVEDLKQGKMIIVIDDASRENEGDITIAAEKITPEAINFMLLHARGIICLTITEKRAQELGLTPMVTNNTSNYQTPFTVTIDAKKGITTGVSAKDRTKTILTAISEDCTPHDLDRPGHVFPLTSQKGGVLVRAGHTEGAVDLARLAGLKPAAVICEVMNEDGSMSKLPDLRKLAEKHNIKICTIADIIKYRREKERLIEKRVSVNLPTVYGKFVLHLYRSFIDEYLHLALCLGNIGSLDKSPAPIQKEPILIRVHDECLTGDIFGSLRCDCGGQLHNALKMIQREDKGVLLYMRQEGRGIGLENKLHAYALQENGLDTVEANKKLGLVVDTREYGIGAQILKDLGISKMRLLSNNPKKFTALAGYGLEIVERVPIVITPKEENRRYLRTKREKLGHILEGV</sequence>
<organism evidence="19">
    <name type="scientific">marine sediment metagenome</name>
    <dbReference type="NCBI Taxonomy" id="412755"/>
    <lineage>
        <taxon>unclassified sequences</taxon>
        <taxon>metagenomes</taxon>
        <taxon>ecological metagenomes</taxon>
    </lineage>
</organism>
<comment type="cofactor">
    <cofactor evidence="3">
        <name>Zn(2+)</name>
        <dbReference type="ChEBI" id="CHEBI:29105"/>
    </cofactor>
</comment>
<keyword evidence="11" id="KW-0862">Zinc</keyword>
<dbReference type="Gene3D" id="3.90.870.10">
    <property type="entry name" value="DHBP synthase"/>
    <property type="match status" value="1"/>
</dbReference>
<comment type="caution">
    <text evidence="19">The sequence shown here is derived from an EMBL/GenBank/DDBJ whole genome shotgun (WGS) entry which is preliminary data.</text>
</comment>
<evidence type="ECO:0000256" key="6">
    <source>
        <dbReference type="ARBA" id="ARBA00012762"/>
    </source>
</evidence>
<accession>A0A0F9J9X5</accession>
<evidence type="ECO:0000256" key="3">
    <source>
        <dbReference type="ARBA" id="ARBA00001947"/>
    </source>
</evidence>
<dbReference type="FunFam" id="3.90.870.10:FF:000001">
    <property type="entry name" value="Riboflavin biosynthesis protein RibBA"/>
    <property type="match status" value="1"/>
</dbReference>
<dbReference type="InterPro" id="IPR036144">
    <property type="entry name" value="RibA-like_sf"/>
</dbReference>
<dbReference type="InterPro" id="IPR000926">
    <property type="entry name" value="RibA"/>
</dbReference>
<dbReference type="Gene3D" id="3.40.50.10990">
    <property type="entry name" value="GTP cyclohydrolase II"/>
    <property type="match status" value="1"/>
</dbReference>
<keyword evidence="9" id="KW-0547">Nucleotide-binding</keyword>
<keyword evidence="14" id="KW-0464">Manganese</keyword>
<dbReference type="HAMAP" id="MF_01283">
    <property type="entry name" value="RibBA"/>
    <property type="match status" value="1"/>
</dbReference>
<dbReference type="EC" id="3.5.4.25" evidence="6"/>
<dbReference type="GO" id="GO:0003935">
    <property type="term" value="F:GTP cyclohydrolase II activity"/>
    <property type="evidence" value="ECO:0007669"/>
    <property type="project" value="UniProtKB-EC"/>
</dbReference>
<evidence type="ECO:0000256" key="2">
    <source>
        <dbReference type="ARBA" id="ARBA00001946"/>
    </source>
</evidence>
<dbReference type="SUPFAM" id="SSF55821">
    <property type="entry name" value="YrdC/RibB"/>
    <property type="match status" value="1"/>
</dbReference>
<dbReference type="CDD" id="cd00641">
    <property type="entry name" value="GTP_cyclohydro2"/>
    <property type="match status" value="1"/>
</dbReference>
<dbReference type="FunFam" id="3.40.50.10990:FF:000001">
    <property type="entry name" value="Riboflavin biosynthesis protein RibBA"/>
    <property type="match status" value="1"/>
</dbReference>
<dbReference type="GO" id="GO:0046872">
    <property type="term" value="F:metal ion binding"/>
    <property type="evidence" value="ECO:0007669"/>
    <property type="project" value="UniProtKB-KW"/>
</dbReference>
<dbReference type="InterPro" id="IPR000422">
    <property type="entry name" value="DHBP_synthase_RibB"/>
</dbReference>
<reference evidence="19" key="1">
    <citation type="journal article" date="2015" name="Nature">
        <title>Complex archaea that bridge the gap between prokaryotes and eukaryotes.</title>
        <authorList>
            <person name="Spang A."/>
            <person name="Saw J.H."/>
            <person name="Jorgensen S.L."/>
            <person name="Zaremba-Niedzwiedzka K."/>
            <person name="Martijn J."/>
            <person name="Lind A.E."/>
            <person name="van Eijk R."/>
            <person name="Schleper C."/>
            <person name="Guy L."/>
            <person name="Ettema T.J."/>
        </authorList>
    </citation>
    <scope>NUCLEOTIDE SEQUENCE</scope>
</reference>
<dbReference type="NCBIfam" id="NF006803">
    <property type="entry name" value="PRK09311.1"/>
    <property type="match status" value="1"/>
</dbReference>
<comment type="similarity">
    <text evidence="5">In the N-terminal section; belongs to the DHBP synthase family.</text>
</comment>
<keyword evidence="12" id="KW-0460">Magnesium</keyword>
<dbReference type="InterPro" id="IPR017945">
    <property type="entry name" value="DHBP_synth_RibB-like_a/b_dom"/>
</dbReference>
<proteinExistence type="inferred from homology"/>
<comment type="cofactor">
    <cofactor evidence="2">
        <name>Mg(2+)</name>
        <dbReference type="ChEBI" id="CHEBI:18420"/>
    </cofactor>
</comment>
<dbReference type="GO" id="GO:0005525">
    <property type="term" value="F:GTP binding"/>
    <property type="evidence" value="ECO:0007669"/>
    <property type="project" value="UniProtKB-KW"/>
</dbReference>
<comment type="cofactor">
    <cofactor evidence="1">
        <name>Mn(2+)</name>
        <dbReference type="ChEBI" id="CHEBI:29035"/>
    </cofactor>
</comment>
<dbReference type="NCBIfam" id="TIGR00506">
    <property type="entry name" value="ribB"/>
    <property type="match status" value="1"/>
</dbReference>
<evidence type="ECO:0000256" key="4">
    <source>
        <dbReference type="ARBA" id="ARBA00004853"/>
    </source>
</evidence>
<evidence type="ECO:0000256" key="14">
    <source>
        <dbReference type="ARBA" id="ARBA00023211"/>
    </source>
</evidence>